<dbReference type="Proteomes" id="UP000738376">
    <property type="component" value="Unassembled WGS sequence"/>
</dbReference>
<accession>A0ABX1LKZ5</accession>
<feature type="signal peptide" evidence="1">
    <location>
        <begin position="1"/>
        <end position="29"/>
    </location>
</feature>
<name>A0ABX1LKZ5_9CYAN</name>
<evidence type="ECO:0000313" key="2">
    <source>
        <dbReference type="EMBL" id="NMF56764.1"/>
    </source>
</evidence>
<sequence length="89" mass="9420">MSKNLFVAIAFTGVSFIPSFLTLPSATFAACATTVANDNYNDDSGEPLSRIINMSPEGDLSIIRVQTPSDIPPLPLPVFVPPTSGCSFK</sequence>
<reference evidence="2 3" key="1">
    <citation type="submission" date="2020-03" db="EMBL/GenBank/DDBJ databases">
        <title>Draft Genome Sequence of 2-Methylisoborneol Producing Pseudanabaena yagii Strain GIHE-NHR1 Isolated from North Han River in South Korea.</title>
        <authorList>
            <person name="Jeong J."/>
        </authorList>
    </citation>
    <scope>NUCLEOTIDE SEQUENCE [LARGE SCALE GENOMIC DNA]</scope>
    <source>
        <strain evidence="2 3">GIHE-NHR1</strain>
    </source>
</reference>
<organism evidence="2 3">
    <name type="scientific">Pseudanabaena yagii GIHE-NHR1</name>
    <dbReference type="NCBI Taxonomy" id="2722753"/>
    <lineage>
        <taxon>Bacteria</taxon>
        <taxon>Bacillati</taxon>
        <taxon>Cyanobacteriota</taxon>
        <taxon>Cyanophyceae</taxon>
        <taxon>Pseudanabaenales</taxon>
        <taxon>Pseudanabaenaceae</taxon>
        <taxon>Pseudanabaena</taxon>
        <taxon>Pseudanabaena yagii</taxon>
    </lineage>
</organism>
<dbReference type="RefSeq" id="WP_169361873.1">
    <property type="nucleotide sequence ID" value="NZ_JAAVJL010000001.1"/>
</dbReference>
<dbReference type="PROSITE" id="PS51257">
    <property type="entry name" value="PROKAR_LIPOPROTEIN"/>
    <property type="match status" value="1"/>
</dbReference>
<evidence type="ECO:0000256" key="1">
    <source>
        <dbReference type="SAM" id="SignalP"/>
    </source>
</evidence>
<comment type="caution">
    <text evidence="2">The sequence shown here is derived from an EMBL/GenBank/DDBJ whole genome shotgun (WGS) entry which is preliminary data.</text>
</comment>
<protein>
    <recommendedName>
        <fullName evidence="4">Lipoprotein</fullName>
    </recommendedName>
</protein>
<feature type="chain" id="PRO_5045735812" description="Lipoprotein" evidence="1">
    <location>
        <begin position="30"/>
        <end position="89"/>
    </location>
</feature>
<gene>
    <name evidence="2" type="ORF">HC246_01685</name>
</gene>
<keyword evidence="1" id="KW-0732">Signal</keyword>
<proteinExistence type="predicted"/>
<evidence type="ECO:0000313" key="3">
    <source>
        <dbReference type="Proteomes" id="UP000738376"/>
    </source>
</evidence>
<dbReference type="EMBL" id="JAAVJL010000001">
    <property type="protein sequence ID" value="NMF56764.1"/>
    <property type="molecule type" value="Genomic_DNA"/>
</dbReference>
<keyword evidence="3" id="KW-1185">Reference proteome</keyword>
<evidence type="ECO:0008006" key="4">
    <source>
        <dbReference type="Google" id="ProtNLM"/>
    </source>
</evidence>